<evidence type="ECO:0000313" key="2">
    <source>
        <dbReference type="Proteomes" id="UP000076770"/>
    </source>
</evidence>
<sequence>MRKMFEVGFKVLAEDPFRIKYLSQSINDVFKDLCEPVKIGASYICAPNQDTLLLIYFSSQLSKDMNASLKIMSNNATYVVEIMREVNSRLRSQGFYITISETSSTSL</sequence>
<dbReference type="PATRIC" id="fig|2287.9.peg.948"/>
<name>A0A157SZT2_SACSO</name>
<dbReference type="AlphaFoldDB" id="A0A157SZT2"/>
<proteinExistence type="predicted"/>
<dbReference type="Proteomes" id="UP000076770">
    <property type="component" value="Chromosome i"/>
</dbReference>
<evidence type="ECO:0000313" key="1">
    <source>
        <dbReference type="EMBL" id="SAI84490.1"/>
    </source>
</evidence>
<gene>
    <name evidence="1" type="ORF">SSOP1_0936</name>
</gene>
<organism evidence="1 2">
    <name type="scientific">Saccharolobus solfataricus</name>
    <name type="common">Sulfolobus solfataricus</name>
    <dbReference type="NCBI Taxonomy" id="2287"/>
    <lineage>
        <taxon>Archaea</taxon>
        <taxon>Thermoproteota</taxon>
        <taxon>Thermoprotei</taxon>
        <taxon>Sulfolobales</taxon>
        <taxon>Sulfolobaceae</taxon>
        <taxon>Saccharolobus</taxon>
    </lineage>
</organism>
<protein>
    <submittedName>
        <fullName evidence="1">Uncharacterized protein</fullName>
    </submittedName>
</protein>
<dbReference type="EMBL" id="LT549890">
    <property type="protein sequence ID" value="SAI84490.1"/>
    <property type="molecule type" value="Genomic_DNA"/>
</dbReference>
<accession>A0A157SZT2</accession>
<reference evidence="2" key="1">
    <citation type="submission" date="2016-04" db="EMBL/GenBank/DDBJ databases">
        <authorList>
            <person name="Shah S.A."/>
            <person name="Garrett R.A."/>
        </authorList>
    </citation>
    <scope>NUCLEOTIDE SEQUENCE [LARGE SCALE GENOMIC DNA]</scope>
    <source>
        <strain evidence="2">ATCC 35091 / DSM 1616 / JCM 8930 / NBRC 15331 / P1</strain>
    </source>
</reference>